<dbReference type="GO" id="GO:0006893">
    <property type="term" value="P:Golgi to plasma membrane transport"/>
    <property type="evidence" value="ECO:0000318"/>
    <property type="project" value="GO_Central"/>
</dbReference>
<protein>
    <recommendedName>
        <fullName evidence="7">PH domain-containing protein</fullName>
    </recommendedName>
</protein>
<keyword evidence="2" id="KW-0813">Transport</keyword>
<dbReference type="KEGG" id="tps:THAPSDRAFT_6121"/>
<dbReference type="GeneID" id="7448612"/>
<dbReference type="OMA" id="HENPISG"/>
<dbReference type="GO" id="GO:0008104">
    <property type="term" value="P:intracellular protein localization"/>
    <property type="evidence" value="ECO:0000318"/>
    <property type="project" value="GO_Central"/>
</dbReference>
<feature type="compositionally biased region" description="Acidic residues" evidence="4">
    <location>
        <begin position="404"/>
        <end position="414"/>
    </location>
</feature>
<dbReference type="PANTHER" id="PTHR21426:SF12">
    <property type="entry name" value="EXOCYST COMPLEX COMPONENT 8"/>
    <property type="match status" value="1"/>
</dbReference>
<feature type="compositionally biased region" description="Low complexity" evidence="4">
    <location>
        <begin position="415"/>
        <end position="426"/>
    </location>
</feature>
<evidence type="ECO:0000256" key="1">
    <source>
        <dbReference type="ARBA" id="ARBA00007210"/>
    </source>
</evidence>
<accession>B8C5M0</accession>
<dbReference type="PANTHER" id="PTHR21426">
    <property type="entry name" value="EXOCYST COMPLEX COMPONENT 8"/>
    <property type="match status" value="1"/>
</dbReference>
<comment type="similarity">
    <text evidence="1">Belongs to the EXO84 family.</text>
</comment>
<evidence type="ECO:0000256" key="3">
    <source>
        <dbReference type="ARBA" id="ARBA00022483"/>
    </source>
</evidence>
<dbReference type="eggNOG" id="ENOG502SK34">
    <property type="taxonomic scope" value="Eukaryota"/>
</dbReference>
<dbReference type="STRING" id="35128.B8C5M0"/>
<dbReference type="EMBL" id="CM000643">
    <property type="protein sequence ID" value="EED91530.1"/>
    <property type="molecule type" value="Genomic_DNA"/>
</dbReference>
<evidence type="ECO:0008006" key="7">
    <source>
        <dbReference type="Google" id="ProtNLM"/>
    </source>
</evidence>
<feature type="region of interest" description="Disordered" evidence="4">
    <location>
        <begin position="404"/>
        <end position="466"/>
    </location>
</feature>
<gene>
    <name evidence="5" type="ORF">THAPSDRAFT_6121</name>
</gene>
<dbReference type="GO" id="GO:0000145">
    <property type="term" value="C:exocyst"/>
    <property type="evidence" value="ECO:0000318"/>
    <property type="project" value="GO_Central"/>
</dbReference>
<dbReference type="SUPFAM" id="SSF74788">
    <property type="entry name" value="Cullin repeat-like"/>
    <property type="match status" value="1"/>
</dbReference>
<dbReference type="InterPro" id="IPR016159">
    <property type="entry name" value="Cullin_repeat-like_dom_sf"/>
</dbReference>
<organism evidence="5 6">
    <name type="scientific">Thalassiosira pseudonana</name>
    <name type="common">Marine diatom</name>
    <name type="synonym">Cyclotella nana</name>
    <dbReference type="NCBI Taxonomy" id="35128"/>
    <lineage>
        <taxon>Eukaryota</taxon>
        <taxon>Sar</taxon>
        <taxon>Stramenopiles</taxon>
        <taxon>Ochrophyta</taxon>
        <taxon>Bacillariophyta</taxon>
        <taxon>Coscinodiscophyceae</taxon>
        <taxon>Thalassiosirophycidae</taxon>
        <taxon>Thalassiosirales</taxon>
        <taxon>Thalassiosiraceae</taxon>
        <taxon>Thalassiosira</taxon>
    </lineage>
</organism>
<dbReference type="HOGENOM" id="CLU_352850_0_0_1"/>
<dbReference type="AlphaFoldDB" id="B8C5M0"/>
<dbReference type="InterPro" id="IPR033961">
    <property type="entry name" value="Exo84"/>
</dbReference>
<evidence type="ECO:0000256" key="4">
    <source>
        <dbReference type="SAM" id="MobiDB-lite"/>
    </source>
</evidence>
<dbReference type="InParanoid" id="B8C5M0"/>
<reference evidence="5 6" key="1">
    <citation type="journal article" date="2004" name="Science">
        <title>The genome of the diatom Thalassiosira pseudonana: ecology, evolution, and metabolism.</title>
        <authorList>
            <person name="Armbrust E.V."/>
            <person name="Berges J.A."/>
            <person name="Bowler C."/>
            <person name="Green B.R."/>
            <person name="Martinez D."/>
            <person name="Putnam N.H."/>
            <person name="Zhou S."/>
            <person name="Allen A.E."/>
            <person name="Apt K.E."/>
            <person name="Bechner M."/>
            <person name="Brzezinski M.A."/>
            <person name="Chaal B.K."/>
            <person name="Chiovitti A."/>
            <person name="Davis A.K."/>
            <person name="Demarest M.S."/>
            <person name="Detter J.C."/>
            <person name="Glavina T."/>
            <person name="Goodstein D."/>
            <person name="Hadi M.Z."/>
            <person name="Hellsten U."/>
            <person name="Hildebrand M."/>
            <person name="Jenkins B.D."/>
            <person name="Jurka J."/>
            <person name="Kapitonov V.V."/>
            <person name="Kroger N."/>
            <person name="Lau W.W."/>
            <person name="Lane T.W."/>
            <person name="Larimer F.W."/>
            <person name="Lippmeier J.C."/>
            <person name="Lucas S."/>
            <person name="Medina M."/>
            <person name="Montsant A."/>
            <person name="Obornik M."/>
            <person name="Parker M.S."/>
            <person name="Palenik B."/>
            <person name="Pazour G.J."/>
            <person name="Richardson P.M."/>
            <person name="Rynearson T.A."/>
            <person name="Saito M.A."/>
            <person name="Schwartz D.C."/>
            <person name="Thamatrakoln K."/>
            <person name="Valentin K."/>
            <person name="Vardi A."/>
            <person name="Wilkerson F.P."/>
            <person name="Rokhsar D.S."/>
        </authorList>
    </citation>
    <scope>NUCLEOTIDE SEQUENCE [LARGE SCALE GENOMIC DNA]</scope>
    <source>
        <strain evidence="5 6">CCMP1335</strain>
    </source>
</reference>
<keyword evidence="6" id="KW-1185">Reference proteome</keyword>
<name>B8C5M0_THAPS</name>
<proteinExistence type="inferred from homology"/>
<dbReference type="Proteomes" id="UP000001449">
    <property type="component" value="Chromosome 6"/>
</dbReference>
<dbReference type="RefSeq" id="XP_002291423.1">
    <property type="nucleotide sequence ID" value="XM_002291387.1"/>
</dbReference>
<evidence type="ECO:0000256" key="2">
    <source>
        <dbReference type="ARBA" id="ARBA00022448"/>
    </source>
</evidence>
<evidence type="ECO:0000313" key="6">
    <source>
        <dbReference type="Proteomes" id="UP000001449"/>
    </source>
</evidence>
<reference evidence="5 6" key="2">
    <citation type="journal article" date="2008" name="Nature">
        <title>The Phaeodactylum genome reveals the evolutionary history of diatom genomes.</title>
        <authorList>
            <person name="Bowler C."/>
            <person name="Allen A.E."/>
            <person name="Badger J.H."/>
            <person name="Grimwood J."/>
            <person name="Jabbari K."/>
            <person name="Kuo A."/>
            <person name="Maheswari U."/>
            <person name="Martens C."/>
            <person name="Maumus F."/>
            <person name="Otillar R.P."/>
            <person name="Rayko E."/>
            <person name="Salamov A."/>
            <person name="Vandepoele K."/>
            <person name="Beszteri B."/>
            <person name="Gruber A."/>
            <person name="Heijde M."/>
            <person name="Katinka M."/>
            <person name="Mock T."/>
            <person name="Valentin K."/>
            <person name="Verret F."/>
            <person name="Berges J.A."/>
            <person name="Brownlee C."/>
            <person name="Cadoret J.P."/>
            <person name="Chiovitti A."/>
            <person name="Choi C.J."/>
            <person name="Coesel S."/>
            <person name="De Martino A."/>
            <person name="Detter J.C."/>
            <person name="Durkin C."/>
            <person name="Falciatore A."/>
            <person name="Fournet J."/>
            <person name="Haruta M."/>
            <person name="Huysman M.J."/>
            <person name="Jenkins B.D."/>
            <person name="Jiroutova K."/>
            <person name="Jorgensen R.E."/>
            <person name="Joubert Y."/>
            <person name="Kaplan A."/>
            <person name="Kroger N."/>
            <person name="Kroth P.G."/>
            <person name="La Roche J."/>
            <person name="Lindquist E."/>
            <person name="Lommer M."/>
            <person name="Martin-Jezequel V."/>
            <person name="Lopez P.J."/>
            <person name="Lucas S."/>
            <person name="Mangogna M."/>
            <person name="McGinnis K."/>
            <person name="Medlin L.K."/>
            <person name="Montsant A."/>
            <person name="Oudot-Le Secq M.P."/>
            <person name="Napoli C."/>
            <person name="Obornik M."/>
            <person name="Parker M.S."/>
            <person name="Petit J.L."/>
            <person name="Porcel B.M."/>
            <person name="Poulsen N."/>
            <person name="Robison M."/>
            <person name="Rychlewski L."/>
            <person name="Rynearson T.A."/>
            <person name="Schmutz J."/>
            <person name="Shapiro H."/>
            <person name="Siaut M."/>
            <person name="Stanley M."/>
            <person name="Sussman M.R."/>
            <person name="Taylor A.R."/>
            <person name="Vardi A."/>
            <person name="von Dassow P."/>
            <person name="Vyverman W."/>
            <person name="Willis A."/>
            <person name="Wyrwicz L.S."/>
            <person name="Rokhsar D.S."/>
            <person name="Weissenbach J."/>
            <person name="Armbrust E.V."/>
            <person name="Green B.R."/>
            <person name="Van de Peer Y."/>
            <person name="Grigoriev I.V."/>
        </authorList>
    </citation>
    <scope>NUCLEOTIDE SEQUENCE [LARGE SCALE GENOMIC DNA]</scope>
    <source>
        <strain evidence="5 6">CCMP1335</strain>
    </source>
</reference>
<keyword evidence="3" id="KW-0268">Exocytosis</keyword>
<sequence length="861" mass="93671">MNSLKERIVHIVDPTNPTHIPLFLPRISVSNADNEDIRPFQSTDDIDRVMDYANMPDPPQPCLVMHCEAPGSGIDDGEGDGTDGKDDDGGVVFPKRLAHLRGGYIFLCKPTIGQDDYGDGDGADKRGKIACIPLAGCTVEFPPGGRRVFREHAHTGARAGYSMAIHVKSLEVEKQQKTTCFIVLDSLSHREAWAAAIRMRCDVGNKVTVLRPGGMAGSRMMSVARDGYDQGYYNEKGHLATTYGSGVGNRQSKKPKHWGLRKSQQIDGGAGAGGGSGNADLDAALEQFGQPGFLEEKLVHQFLQQHAVNELPGECDKLEKWMDVIKNGLRGAVLEQYEYFVEASREMSTMGREVAWLRNLVERQQETLMSMKNIDFGAGLEDVEEGVGYEDGYGYLSDEDEMMGDFGIDGDDSDASSVASSSSEEGTSTKTPMRNNIRNRRRESRKGTQGDILVSPIDEDSPARPSVVGSSAYIEIPPWISDVTEEVEALVKESRYTDATDLILKAKAEVSDILAAHEQPTPPVVTAQTSLSSRNPIVATTTLSTPGGSPQKKLHKKQQALLHRTSLQIDALMDRMSKRLAENLRRKNEALKASAKRERADPLSTLAPLASPVCLNDDAVALQLLVKLGRHQEAATAYAARRSLVLSECLHERPISSPVGMDAVIYAAQLSSSFFSSLAMAVEGFLDLFDAPDCGKGGADDDTSLNSRSHFMGGGGKRIPSGALSAVVLWCDSELAKFTNVFGSSRLLGSLSLSPPGLRRTEDKAEGKNSLAKEREHSIEVASKCIDQAFLFASENLDSIGLPLTPKLAENMRPRLKGCESEVASLLDARWKSLAYDWVVESNVQKRTSSSRPIAIDDRRV</sequence>
<dbReference type="GO" id="GO:0006887">
    <property type="term" value="P:exocytosis"/>
    <property type="evidence" value="ECO:0007669"/>
    <property type="project" value="UniProtKB-KW"/>
</dbReference>
<evidence type="ECO:0000313" key="5">
    <source>
        <dbReference type="EMBL" id="EED91530.1"/>
    </source>
</evidence>
<dbReference type="PaxDb" id="35128-Thaps6121"/>